<sequence>MFKKYANIRNFSKYKDRLNEESLITKAFYSALFFSNEMIVDDLKFLLRETEKNKKKEVQLDLSLAGLLA</sequence>
<comment type="caution">
    <text evidence="1">The sequence shown here is derived from an EMBL/GenBank/DDBJ whole genome shotgun (WGS) entry which is preliminary data.</text>
</comment>
<protein>
    <submittedName>
        <fullName evidence="1">Uncharacterized protein</fullName>
    </submittedName>
</protein>
<dbReference type="EMBL" id="LFVZ01000015">
    <property type="protein sequence ID" value="KTW26004.1"/>
    <property type="molecule type" value="Genomic_DNA"/>
</dbReference>
<evidence type="ECO:0000313" key="1">
    <source>
        <dbReference type="EMBL" id="KTW26004.1"/>
    </source>
</evidence>
<evidence type="ECO:0000313" key="2">
    <source>
        <dbReference type="Proteomes" id="UP000054454"/>
    </source>
</evidence>
<dbReference type="GeneID" id="28938461"/>
<reference evidence="2" key="1">
    <citation type="journal article" date="2016" name="Nat. Commun.">
        <title>Genome analysis of three Pneumocystis species reveals adaptation mechanisms to life exclusively in mammalian hosts.</title>
        <authorList>
            <person name="Ma L."/>
            <person name="Chen Z."/>
            <person name="Huang D.W."/>
            <person name="Kutty G."/>
            <person name="Ishihara M."/>
            <person name="Wang H."/>
            <person name="Abouelleil A."/>
            <person name="Bishop L."/>
            <person name="Davey E."/>
            <person name="Deng R."/>
            <person name="Deng X."/>
            <person name="Fan L."/>
            <person name="Fantoni G."/>
            <person name="Fitzgerald M."/>
            <person name="Gogineni E."/>
            <person name="Goldberg J.M."/>
            <person name="Handley G."/>
            <person name="Hu X."/>
            <person name="Huber C."/>
            <person name="Jiao X."/>
            <person name="Jones K."/>
            <person name="Levin J.Z."/>
            <person name="Liu Y."/>
            <person name="Macdonald P."/>
            <person name="Melnikov A."/>
            <person name="Raley C."/>
            <person name="Sassi M."/>
            <person name="Sherman B.T."/>
            <person name="Song X."/>
            <person name="Sykes S."/>
            <person name="Tran B."/>
            <person name="Walsh L."/>
            <person name="Xia Y."/>
            <person name="Yang J."/>
            <person name="Young S."/>
            <person name="Zeng Q."/>
            <person name="Zheng X."/>
            <person name="Stephens R."/>
            <person name="Nusbaum C."/>
            <person name="Birren B.W."/>
            <person name="Azadi P."/>
            <person name="Lempicki R.A."/>
            <person name="Cuomo C.A."/>
            <person name="Kovacs J.A."/>
        </authorList>
    </citation>
    <scope>NUCLEOTIDE SEQUENCE [LARGE SCALE GENOMIC DNA]</scope>
    <source>
        <strain evidence="2">B80</strain>
    </source>
</reference>
<dbReference type="RefSeq" id="XP_018224584.1">
    <property type="nucleotide sequence ID" value="XM_018372258.1"/>
</dbReference>
<accession>A0A0W4ZC65</accession>
<name>A0A0W4ZC65_PNEC8</name>
<organism evidence="1 2">
    <name type="scientific">Pneumocystis carinii (strain B80)</name>
    <name type="common">Rat pneumocystis pneumonia agent</name>
    <name type="synonym">Pneumocystis carinii f. sp. carinii</name>
    <dbReference type="NCBI Taxonomy" id="1408658"/>
    <lineage>
        <taxon>Eukaryota</taxon>
        <taxon>Fungi</taxon>
        <taxon>Dikarya</taxon>
        <taxon>Ascomycota</taxon>
        <taxon>Taphrinomycotina</taxon>
        <taxon>Pneumocystomycetes</taxon>
        <taxon>Pneumocystaceae</taxon>
        <taxon>Pneumocystis</taxon>
    </lineage>
</organism>
<keyword evidence="2" id="KW-1185">Reference proteome</keyword>
<dbReference type="AlphaFoldDB" id="A0A0W4ZC65"/>
<gene>
    <name evidence="1" type="ORF">T552_04207</name>
</gene>
<proteinExistence type="predicted"/>
<dbReference type="Proteomes" id="UP000054454">
    <property type="component" value="Unassembled WGS sequence"/>
</dbReference>
<dbReference type="VEuPathDB" id="FungiDB:T552_04207"/>